<dbReference type="PANTHER" id="PTHR46700">
    <property type="entry name" value="ARM REPEAT SUPERFAMILY PROTEIN"/>
    <property type="match status" value="1"/>
</dbReference>
<dbReference type="InterPro" id="IPR016024">
    <property type="entry name" value="ARM-type_fold"/>
</dbReference>
<dbReference type="Gene3D" id="1.25.10.10">
    <property type="entry name" value="Leucine-rich Repeat Variant"/>
    <property type="match status" value="1"/>
</dbReference>
<dbReference type="InterPro" id="IPR011989">
    <property type="entry name" value="ARM-like"/>
</dbReference>
<evidence type="ECO:0000256" key="1">
    <source>
        <dbReference type="ARBA" id="ARBA00022737"/>
    </source>
</evidence>
<dbReference type="AlphaFoldDB" id="A0AAE1R8X2"/>
<protein>
    <submittedName>
        <fullName evidence="3">Uncharacterized protein</fullName>
    </submittedName>
</protein>
<evidence type="ECO:0000313" key="4">
    <source>
        <dbReference type="Proteomes" id="UP001291623"/>
    </source>
</evidence>
<dbReference type="InterPro" id="IPR000225">
    <property type="entry name" value="Armadillo"/>
</dbReference>
<reference evidence="3" key="1">
    <citation type="submission" date="2023-12" db="EMBL/GenBank/DDBJ databases">
        <title>Genome assembly of Anisodus tanguticus.</title>
        <authorList>
            <person name="Wang Y.-J."/>
        </authorList>
    </citation>
    <scope>NUCLEOTIDE SEQUENCE</scope>
    <source>
        <strain evidence="3">KB-2021</strain>
        <tissue evidence="3">Leaf</tissue>
    </source>
</reference>
<proteinExistence type="predicted"/>
<dbReference type="SUPFAM" id="SSF48371">
    <property type="entry name" value="ARM repeat"/>
    <property type="match status" value="1"/>
</dbReference>
<dbReference type="PROSITE" id="PS50176">
    <property type="entry name" value="ARM_REPEAT"/>
    <property type="match status" value="1"/>
</dbReference>
<name>A0AAE1R8X2_9SOLA</name>
<feature type="repeat" description="ARM" evidence="2">
    <location>
        <begin position="91"/>
        <end position="133"/>
    </location>
</feature>
<gene>
    <name evidence="3" type="ORF">RND71_034083</name>
</gene>
<dbReference type="PANTHER" id="PTHR46700:SF1">
    <property type="entry name" value="ARM REPEAT SUPERFAMILY PROTEIN"/>
    <property type="match status" value="1"/>
</dbReference>
<accession>A0AAE1R8X2</accession>
<organism evidence="3 4">
    <name type="scientific">Anisodus tanguticus</name>
    <dbReference type="NCBI Taxonomy" id="243964"/>
    <lineage>
        <taxon>Eukaryota</taxon>
        <taxon>Viridiplantae</taxon>
        <taxon>Streptophyta</taxon>
        <taxon>Embryophyta</taxon>
        <taxon>Tracheophyta</taxon>
        <taxon>Spermatophyta</taxon>
        <taxon>Magnoliopsida</taxon>
        <taxon>eudicotyledons</taxon>
        <taxon>Gunneridae</taxon>
        <taxon>Pentapetalae</taxon>
        <taxon>asterids</taxon>
        <taxon>lamiids</taxon>
        <taxon>Solanales</taxon>
        <taxon>Solanaceae</taxon>
        <taxon>Solanoideae</taxon>
        <taxon>Hyoscyameae</taxon>
        <taxon>Anisodus</taxon>
    </lineage>
</organism>
<dbReference type="SMART" id="SM00185">
    <property type="entry name" value="ARM"/>
    <property type="match status" value="4"/>
</dbReference>
<evidence type="ECO:0000313" key="3">
    <source>
        <dbReference type="EMBL" id="KAK4347744.1"/>
    </source>
</evidence>
<dbReference type="EMBL" id="JAVYJV010000018">
    <property type="protein sequence ID" value="KAK4347744.1"/>
    <property type="molecule type" value="Genomic_DNA"/>
</dbReference>
<dbReference type="Proteomes" id="UP001291623">
    <property type="component" value="Unassembled WGS sequence"/>
</dbReference>
<keyword evidence="4" id="KW-1185">Reference proteome</keyword>
<evidence type="ECO:0000256" key="2">
    <source>
        <dbReference type="PROSITE-ProRule" id="PRU00259"/>
    </source>
</evidence>
<keyword evidence="1" id="KW-0677">Repeat</keyword>
<comment type="caution">
    <text evidence="3">The sequence shown here is derived from an EMBL/GenBank/DDBJ whole genome shotgun (WGS) entry which is preliminary data.</text>
</comment>
<sequence length="358" mass="38676">MSAKFDVQSYPLPAKLKADVSAGVIPTAAAANGGGDGVGGGPTMEAEGVSQPWKKWWWKLSSLVIDKHSSLLQRQVAQFSNKQRHKIVEKGVVPPLILMLSTNDYEAIEAALFALLSIAFRSERNKILIAKSGAIPELLDVLQCENKVLVELGVAFLLTLSSCASNKLVIAASGAIQHLLELLNSQSYNSIMIRQANLDILSTLHNLSTCHPLIPSIVSYGGVATLLGLINLASELVIESCGVARESCFFIKNLTIGSCRNRGSNPVLGGAHEGRQIQRDDLKRMSDGSAASVECGWNKKSQSQKPVLLLRDCSNCGQTTKQPKNIVLLEQIMRQIERGVGEGMSVALLEEMISKFRT</sequence>